<dbReference type="AlphaFoldDB" id="A0A5B7HUN3"/>
<sequence length="118" mass="13138">MVADVMATPVCENNMPTAQLRQLPLVQKPVEELITKVSDQKLADQVFDCIAVEGTDCNLCKQGEVGQVVALMPVMLIDCQRGNLNVCPKELQEKANAVIQKMGDIYKSRRTAILERFF</sequence>
<comment type="caution">
    <text evidence="1">The sequence shown here is derived from an EMBL/GenBank/DDBJ whole genome shotgun (WGS) entry which is preliminary data.</text>
</comment>
<dbReference type="EMBL" id="VSRR010037280">
    <property type="protein sequence ID" value="MPC73673.1"/>
    <property type="molecule type" value="Genomic_DNA"/>
</dbReference>
<protein>
    <submittedName>
        <fullName evidence="1">Uncharacterized protein</fullName>
    </submittedName>
</protein>
<name>A0A5B7HUN3_PORTR</name>
<proteinExistence type="predicted"/>
<evidence type="ECO:0000313" key="1">
    <source>
        <dbReference type="EMBL" id="MPC73673.1"/>
    </source>
</evidence>
<organism evidence="1 2">
    <name type="scientific">Portunus trituberculatus</name>
    <name type="common">Swimming crab</name>
    <name type="synonym">Neptunus trituberculatus</name>
    <dbReference type="NCBI Taxonomy" id="210409"/>
    <lineage>
        <taxon>Eukaryota</taxon>
        <taxon>Metazoa</taxon>
        <taxon>Ecdysozoa</taxon>
        <taxon>Arthropoda</taxon>
        <taxon>Crustacea</taxon>
        <taxon>Multicrustacea</taxon>
        <taxon>Malacostraca</taxon>
        <taxon>Eumalacostraca</taxon>
        <taxon>Eucarida</taxon>
        <taxon>Decapoda</taxon>
        <taxon>Pleocyemata</taxon>
        <taxon>Brachyura</taxon>
        <taxon>Eubrachyura</taxon>
        <taxon>Portunoidea</taxon>
        <taxon>Portunidae</taxon>
        <taxon>Portuninae</taxon>
        <taxon>Portunus</taxon>
    </lineage>
</organism>
<evidence type="ECO:0000313" key="2">
    <source>
        <dbReference type="Proteomes" id="UP000324222"/>
    </source>
</evidence>
<gene>
    <name evidence="1" type="ORF">E2C01_068008</name>
</gene>
<keyword evidence="2" id="KW-1185">Reference proteome</keyword>
<dbReference type="Proteomes" id="UP000324222">
    <property type="component" value="Unassembled WGS sequence"/>
</dbReference>
<accession>A0A5B7HUN3</accession>
<reference evidence="1 2" key="1">
    <citation type="submission" date="2019-05" db="EMBL/GenBank/DDBJ databases">
        <title>Another draft genome of Portunus trituberculatus and its Hox gene families provides insights of decapod evolution.</title>
        <authorList>
            <person name="Jeong J.-H."/>
            <person name="Song I."/>
            <person name="Kim S."/>
            <person name="Choi T."/>
            <person name="Kim D."/>
            <person name="Ryu S."/>
            <person name="Kim W."/>
        </authorList>
    </citation>
    <scope>NUCLEOTIDE SEQUENCE [LARGE SCALE GENOMIC DNA]</scope>
    <source>
        <tissue evidence="1">Muscle</tissue>
    </source>
</reference>